<dbReference type="GO" id="GO:0016491">
    <property type="term" value="F:oxidoreductase activity"/>
    <property type="evidence" value="ECO:0007669"/>
    <property type="project" value="InterPro"/>
</dbReference>
<dbReference type="Pfam" id="PF03358">
    <property type="entry name" value="FMN_red"/>
    <property type="match status" value="1"/>
</dbReference>
<dbReference type="PROSITE" id="PS50902">
    <property type="entry name" value="FLAVODOXIN_LIKE"/>
    <property type="match status" value="1"/>
</dbReference>
<dbReference type="SUPFAM" id="SSF52218">
    <property type="entry name" value="Flavoproteins"/>
    <property type="match status" value="1"/>
</dbReference>
<organism evidence="4 5">
    <name type="scientific">Pusillimonas noertemannii</name>
    <dbReference type="NCBI Taxonomy" id="305977"/>
    <lineage>
        <taxon>Bacteria</taxon>
        <taxon>Pseudomonadati</taxon>
        <taxon>Pseudomonadota</taxon>
        <taxon>Betaproteobacteria</taxon>
        <taxon>Burkholderiales</taxon>
        <taxon>Alcaligenaceae</taxon>
        <taxon>Pusillimonas</taxon>
    </lineage>
</organism>
<keyword evidence="5" id="KW-1185">Reference proteome</keyword>
<sequence length="170" mass="18538">MDNTHRKLLIVWHSRTGAARQMAEAAQRGAQDIARELDAMGRFEARLVRAAQTGAEDLLQADGYIFCAPENLGSLSGEMKEFFDRCYYGVLDRLNGRPYGLLVAAGSDGQGAVRQTQKICTGWRLEQVAPPRIVLTHAQTPQAIAAPKEIGPEDRAHCHELGGTLAALLL</sequence>
<protein>
    <submittedName>
        <fullName evidence="4">NADPH-dependent FMN reductase</fullName>
    </submittedName>
</protein>
<dbReference type="Proteomes" id="UP000246145">
    <property type="component" value="Unassembled WGS sequence"/>
</dbReference>
<evidence type="ECO:0000313" key="5">
    <source>
        <dbReference type="Proteomes" id="UP000246145"/>
    </source>
</evidence>
<dbReference type="GO" id="GO:0010181">
    <property type="term" value="F:FMN binding"/>
    <property type="evidence" value="ECO:0007669"/>
    <property type="project" value="InterPro"/>
</dbReference>
<evidence type="ECO:0000256" key="2">
    <source>
        <dbReference type="ARBA" id="ARBA00022643"/>
    </source>
</evidence>
<dbReference type="RefSeq" id="WP_017524545.1">
    <property type="nucleotide sequence ID" value="NZ_JACCEX010000001.1"/>
</dbReference>
<dbReference type="EMBL" id="QEKO01000001">
    <property type="protein sequence ID" value="PVY68729.1"/>
    <property type="molecule type" value="Genomic_DNA"/>
</dbReference>
<dbReference type="InterPro" id="IPR029039">
    <property type="entry name" value="Flavoprotein-like_sf"/>
</dbReference>
<dbReference type="InterPro" id="IPR008254">
    <property type="entry name" value="Flavodoxin/NO_synth"/>
</dbReference>
<evidence type="ECO:0000256" key="1">
    <source>
        <dbReference type="ARBA" id="ARBA00022630"/>
    </source>
</evidence>
<accession>A0A2U1CS87</accession>
<dbReference type="STRING" id="1231391.GCA_000308195_02191"/>
<feature type="domain" description="Flavodoxin-like" evidence="3">
    <location>
        <begin position="8"/>
        <end position="170"/>
    </location>
</feature>
<dbReference type="OrthoDB" id="5736081at2"/>
<comment type="caution">
    <text evidence="4">The sequence shown here is derived from an EMBL/GenBank/DDBJ whole genome shotgun (WGS) entry which is preliminary data.</text>
</comment>
<dbReference type="Gene3D" id="3.40.50.360">
    <property type="match status" value="1"/>
</dbReference>
<proteinExistence type="predicted"/>
<evidence type="ECO:0000259" key="3">
    <source>
        <dbReference type="PROSITE" id="PS50902"/>
    </source>
</evidence>
<dbReference type="AlphaFoldDB" id="A0A2U1CS87"/>
<keyword evidence="2" id="KW-0288">FMN</keyword>
<evidence type="ECO:0000313" key="4">
    <source>
        <dbReference type="EMBL" id="PVY68729.1"/>
    </source>
</evidence>
<reference evidence="4 5" key="1">
    <citation type="submission" date="2018-04" db="EMBL/GenBank/DDBJ databases">
        <title>Genomic Encyclopedia of Type Strains, Phase IV (KMG-IV): sequencing the most valuable type-strain genomes for metagenomic binning, comparative biology and taxonomic classification.</title>
        <authorList>
            <person name="Goeker M."/>
        </authorList>
    </citation>
    <scope>NUCLEOTIDE SEQUENCE [LARGE SCALE GENOMIC DNA]</scope>
    <source>
        <strain evidence="4 5">DSM 10065</strain>
    </source>
</reference>
<keyword evidence="1" id="KW-0285">Flavoprotein</keyword>
<dbReference type="InterPro" id="IPR005025">
    <property type="entry name" value="FMN_Rdtase-like_dom"/>
</dbReference>
<gene>
    <name evidence="4" type="ORF">C7440_1140</name>
</gene>
<name>A0A2U1CS87_9BURK</name>